<evidence type="ECO:0008006" key="3">
    <source>
        <dbReference type="Google" id="ProtNLM"/>
    </source>
</evidence>
<gene>
    <name evidence="1" type="ORF">Pla8534_47310</name>
</gene>
<dbReference type="EMBL" id="CP036433">
    <property type="protein sequence ID" value="QDU96909.1"/>
    <property type="molecule type" value="Genomic_DNA"/>
</dbReference>
<dbReference type="OrthoDB" id="244263at2"/>
<keyword evidence="2" id="KW-1185">Reference proteome</keyword>
<reference evidence="1 2" key="1">
    <citation type="submission" date="2019-02" db="EMBL/GenBank/DDBJ databases">
        <title>Deep-cultivation of Planctomycetes and their phenomic and genomic characterization uncovers novel biology.</title>
        <authorList>
            <person name="Wiegand S."/>
            <person name="Jogler M."/>
            <person name="Boedeker C."/>
            <person name="Pinto D."/>
            <person name="Vollmers J."/>
            <person name="Rivas-Marin E."/>
            <person name="Kohn T."/>
            <person name="Peeters S.H."/>
            <person name="Heuer A."/>
            <person name="Rast P."/>
            <person name="Oberbeckmann S."/>
            <person name="Bunk B."/>
            <person name="Jeske O."/>
            <person name="Meyerdierks A."/>
            <person name="Storesund J.E."/>
            <person name="Kallscheuer N."/>
            <person name="Luecker S."/>
            <person name="Lage O.M."/>
            <person name="Pohl T."/>
            <person name="Merkel B.J."/>
            <person name="Hornburger P."/>
            <person name="Mueller R.-W."/>
            <person name="Bruemmer F."/>
            <person name="Labrenz M."/>
            <person name="Spormann A.M."/>
            <person name="Op den Camp H."/>
            <person name="Overmann J."/>
            <person name="Amann R."/>
            <person name="Jetten M.S.M."/>
            <person name="Mascher T."/>
            <person name="Medema M.H."/>
            <person name="Devos D.P."/>
            <person name="Kaster A.-K."/>
            <person name="Ovreas L."/>
            <person name="Rohde M."/>
            <person name="Galperin M.Y."/>
            <person name="Jogler C."/>
        </authorList>
    </citation>
    <scope>NUCLEOTIDE SEQUENCE [LARGE SCALE GENOMIC DNA]</scope>
    <source>
        <strain evidence="1 2">Pla85_3_4</strain>
    </source>
</reference>
<evidence type="ECO:0000313" key="1">
    <source>
        <dbReference type="EMBL" id="QDU96909.1"/>
    </source>
</evidence>
<protein>
    <recommendedName>
        <fullName evidence="3">AsmA-like C-terminal domain-containing protein</fullName>
    </recommendedName>
</protein>
<dbReference type="KEGG" id="lcre:Pla8534_47310"/>
<accession>A0A518DYJ1</accession>
<name>A0A518DYJ1_9BACT</name>
<dbReference type="RefSeq" id="WP_145055613.1">
    <property type="nucleotide sequence ID" value="NZ_CP036433.1"/>
</dbReference>
<proteinExistence type="predicted"/>
<evidence type="ECO:0000313" key="2">
    <source>
        <dbReference type="Proteomes" id="UP000317648"/>
    </source>
</evidence>
<organism evidence="1 2">
    <name type="scientific">Lignipirellula cremea</name>
    <dbReference type="NCBI Taxonomy" id="2528010"/>
    <lineage>
        <taxon>Bacteria</taxon>
        <taxon>Pseudomonadati</taxon>
        <taxon>Planctomycetota</taxon>
        <taxon>Planctomycetia</taxon>
        <taxon>Pirellulales</taxon>
        <taxon>Pirellulaceae</taxon>
        <taxon>Lignipirellula</taxon>
    </lineage>
</organism>
<dbReference type="AlphaFoldDB" id="A0A518DYJ1"/>
<sequence>MAKKKRSKATLAGRGNRLAGGVLLLAILAIGWAPTIVAKTSLREQLVGWAIPGFEGKASMDSASLGWVTSAEFRGVKFVDKEGNPLLEAERVACDRSLWQLIGNRQNLGVLTIEKPHLHCQLRADGSNLEDAFASLLAGDDSDSPLPGFQIALTDGVIELLDTTTNDAWRFEKVTAGLDMPLEAETIEGRLAGSAQRGEEPPGDLDCTLTWNPDPEGFGAGEAKLKTNQLPLAAAEGLLRRVGYRVAPAGRLSSELSYQWEENGAEQALHIEQLNGQAIRIAAPDWWGPTPVQTAALDLRGALQWSQGRLDASNLVLDSSLGHVEASGSTRLGAFTTEDLVRALQQDNFGLKGRLNIAEVAAAAPQLLRMRNDLQLTSGEVDFTLSSQDDAQQVRRWEASLHTSQLTALQAGQTVTWDKPIHLTAIARQTEQGPTIEKLDCTSSFLTATGEGTLAGGQIRMNCSLDQLANELRQFIDLTGVNLGGTVDMDASWRREADGRIAVNAAGKALRLAVAAPGVRPWNEDELSLTLAATGQATLAAVTRVDTAALRIQSASDALVVTLLEPIASPQADSSALVRCELGGELSRWADRAQSFVDLAGWDVRGNVNGSTEARLTLSRGDFAKGTLTVDGLHLAGGGMTIDEPRVEATGQGSWDTRSGSLSLLKATLASSALSLGASDIQVESAPGLPGLAGKVAYRADIARVSNWFLAGAAAPTYRAYGSATGEVQLSQRDGITTADCRNHLEQVVLMSRTVPAPGVVTPVSAAAGWMTVWQEPQVNASCQAQYHHEGDSLQIVRCDLAAELLSLAAAGRVTQLTASPQAELAGKINYDLARVATKLKPLMGLDFDLQGEGVRDFSLRGPLLPEASTPGSGAPGENALGQLVHDDLQATFGLGWTSAAIEGMIFGPGELTARLEKGTVYVAPLDVAVSEGRLRAAPQIQLNASPTMLVLGQTALLEKVRLSPAMCRHWLKYVAPLLADSTVAEGRFSVNLQGAALPVANLVAGSCQGQLLVHSAQVGPGPLAQQLMGSANQLIAVAKQQTFPGRSTGTSSRQLTLAEQTINFQLAQGRVYHENLVMQFDDVQIRTKGSVGFDQTLSLVAQIPVADNWLGNSPLAQSLRGKSIELPVQGTLKQPSLDSRSLTNLGKQMLQGTTNQLLEEGVNRGLQQLFGPRN</sequence>
<dbReference type="Proteomes" id="UP000317648">
    <property type="component" value="Chromosome"/>
</dbReference>